<dbReference type="VEuPathDB" id="ToxoDB:TGPRC2_297492"/>
<sequence length="87" mass="9986">MMDTVFKGVRVPTCMDAPSLDTLHLKAEQGEDPRRDEAREMGKNSSHEEGEPENSEEEIARVLGFRDEKESNKFEDASEESARTEWR</sequence>
<proteinExistence type="predicted"/>
<gene>
    <name evidence="2" type="ORF">TGPRC2_297492</name>
</gene>
<evidence type="ECO:0000313" key="2">
    <source>
        <dbReference type="EMBL" id="KYK63384.1"/>
    </source>
</evidence>
<name>A0A151H217_TOXGO</name>
<accession>A0A151H217</accession>
<comment type="caution">
    <text evidence="2">The sequence shown here is derived from an EMBL/GenBank/DDBJ whole genome shotgun (WGS) entry which is preliminary data.</text>
</comment>
<dbReference type="EMBL" id="AHZP02002664">
    <property type="protein sequence ID" value="KYK63384.1"/>
    <property type="molecule type" value="Genomic_DNA"/>
</dbReference>
<feature type="compositionally biased region" description="Basic and acidic residues" evidence="1">
    <location>
        <begin position="23"/>
        <end position="49"/>
    </location>
</feature>
<evidence type="ECO:0000256" key="1">
    <source>
        <dbReference type="SAM" id="MobiDB-lite"/>
    </source>
</evidence>
<feature type="compositionally biased region" description="Basic and acidic residues" evidence="1">
    <location>
        <begin position="58"/>
        <end position="87"/>
    </location>
</feature>
<dbReference type="Proteomes" id="UP000075225">
    <property type="component" value="Unassembled WGS sequence"/>
</dbReference>
<dbReference type="AlphaFoldDB" id="A0A151H217"/>
<protein>
    <submittedName>
        <fullName evidence="2">Uncharacterized protein</fullName>
    </submittedName>
</protein>
<organism evidence="2 3">
    <name type="scientific">Toxoplasma gondii TgCatPRC2</name>
    <dbReference type="NCBI Taxonomy" id="1130821"/>
    <lineage>
        <taxon>Eukaryota</taxon>
        <taxon>Sar</taxon>
        <taxon>Alveolata</taxon>
        <taxon>Apicomplexa</taxon>
        <taxon>Conoidasida</taxon>
        <taxon>Coccidia</taxon>
        <taxon>Eucoccidiorida</taxon>
        <taxon>Eimeriorina</taxon>
        <taxon>Sarcocystidae</taxon>
        <taxon>Toxoplasma</taxon>
    </lineage>
</organism>
<evidence type="ECO:0000313" key="3">
    <source>
        <dbReference type="Proteomes" id="UP000075225"/>
    </source>
</evidence>
<reference evidence="3" key="1">
    <citation type="submission" date="2016-03" db="EMBL/GenBank/DDBJ databases">
        <authorList>
            <person name="Sibley D."/>
            <person name="Venepally P."/>
            <person name="Karamycheva S."/>
            <person name="Hadjithomas M."/>
            <person name="Khan A."/>
            <person name="Brunk B."/>
            <person name="Roos D."/>
            <person name="Caler E."/>
            <person name="Lorenzi H."/>
        </authorList>
    </citation>
    <scope>NUCLEOTIDE SEQUENCE [LARGE SCALE GENOMIC DNA]</scope>
    <source>
        <strain evidence="3">TgCatPRC2</strain>
    </source>
</reference>
<feature type="region of interest" description="Disordered" evidence="1">
    <location>
        <begin position="15"/>
        <end position="87"/>
    </location>
</feature>